<dbReference type="EMBL" id="FZQP02004878">
    <property type="protein sequence ID" value="VVD00642.1"/>
    <property type="molecule type" value="Genomic_DNA"/>
</dbReference>
<dbReference type="PROSITE" id="PS50082">
    <property type="entry name" value="WD_REPEATS_2"/>
    <property type="match status" value="1"/>
</dbReference>
<proteinExistence type="predicted"/>
<keyword evidence="5" id="KW-1185">Reference proteome</keyword>
<evidence type="ECO:0000313" key="4">
    <source>
        <dbReference type="EMBL" id="VVD00642.1"/>
    </source>
</evidence>
<dbReference type="InterPro" id="IPR015943">
    <property type="entry name" value="WD40/YVTN_repeat-like_dom_sf"/>
</dbReference>
<evidence type="ECO:0000256" key="1">
    <source>
        <dbReference type="ARBA" id="ARBA00022574"/>
    </source>
</evidence>
<evidence type="ECO:0000256" key="3">
    <source>
        <dbReference type="PROSITE-ProRule" id="PRU00221"/>
    </source>
</evidence>
<dbReference type="InterPro" id="IPR001680">
    <property type="entry name" value="WD40_rpt"/>
</dbReference>
<dbReference type="AlphaFoldDB" id="A0A5E4QQV0"/>
<dbReference type="Pfam" id="PF00400">
    <property type="entry name" value="WD40"/>
    <property type="match status" value="1"/>
</dbReference>
<dbReference type="PROSITE" id="PS00678">
    <property type="entry name" value="WD_REPEATS_1"/>
    <property type="match status" value="1"/>
</dbReference>
<reference evidence="4 5" key="1">
    <citation type="submission" date="2017-07" db="EMBL/GenBank/DDBJ databases">
        <authorList>
            <person name="Talla V."/>
            <person name="Backstrom N."/>
        </authorList>
    </citation>
    <scope>NUCLEOTIDE SEQUENCE [LARGE SCALE GENOMIC DNA]</scope>
</reference>
<accession>A0A5E4QQV0</accession>
<name>A0A5E4QQV0_9NEOP</name>
<dbReference type="Proteomes" id="UP000324832">
    <property type="component" value="Unassembled WGS sequence"/>
</dbReference>
<dbReference type="PANTHER" id="PTHR19854:SF1">
    <property type="entry name" value="GUANINE NUCLEOTIDE-BINDING PROTEIN SUBUNIT BETA-LIKE PROTEIN 1"/>
    <property type="match status" value="1"/>
</dbReference>
<dbReference type="Gene3D" id="2.130.10.10">
    <property type="entry name" value="YVTN repeat-like/Quinoprotein amine dehydrogenase"/>
    <property type="match status" value="2"/>
</dbReference>
<dbReference type="PROSITE" id="PS50294">
    <property type="entry name" value="WD_REPEATS_REGION"/>
    <property type="match status" value="1"/>
</dbReference>
<dbReference type="OrthoDB" id="7668193at2759"/>
<evidence type="ECO:0000313" key="5">
    <source>
        <dbReference type="Proteomes" id="UP000324832"/>
    </source>
</evidence>
<keyword evidence="2" id="KW-0677">Repeat</keyword>
<dbReference type="PANTHER" id="PTHR19854">
    <property type="entry name" value="TRANSDUCIN BETA-LIKE 3"/>
    <property type="match status" value="1"/>
</dbReference>
<evidence type="ECO:0000256" key="2">
    <source>
        <dbReference type="ARBA" id="ARBA00022737"/>
    </source>
</evidence>
<organism evidence="4 5">
    <name type="scientific">Leptidea sinapis</name>
    <dbReference type="NCBI Taxonomy" id="189913"/>
    <lineage>
        <taxon>Eukaryota</taxon>
        <taxon>Metazoa</taxon>
        <taxon>Ecdysozoa</taxon>
        <taxon>Arthropoda</taxon>
        <taxon>Hexapoda</taxon>
        <taxon>Insecta</taxon>
        <taxon>Pterygota</taxon>
        <taxon>Neoptera</taxon>
        <taxon>Endopterygota</taxon>
        <taxon>Lepidoptera</taxon>
        <taxon>Glossata</taxon>
        <taxon>Ditrysia</taxon>
        <taxon>Papilionoidea</taxon>
        <taxon>Pieridae</taxon>
        <taxon>Dismorphiinae</taxon>
        <taxon>Leptidea</taxon>
    </lineage>
</organism>
<keyword evidence="1 3" id="KW-0853">WD repeat</keyword>
<dbReference type="InterPro" id="IPR036322">
    <property type="entry name" value="WD40_repeat_dom_sf"/>
</dbReference>
<dbReference type="SMART" id="SM00320">
    <property type="entry name" value="WD40"/>
    <property type="match status" value="3"/>
</dbReference>
<protein>
    <submittedName>
        <fullName evidence="4">Uncharacterized protein</fullName>
    </submittedName>
</protein>
<dbReference type="InterPro" id="IPR019775">
    <property type="entry name" value="WD40_repeat_CS"/>
</dbReference>
<dbReference type="SUPFAM" id="SSF50978">
    <property type="entry name" value="WD40 repeat-like"/>
    <property type="match status" value="1"/>
</dbReference>
<gene>
    <name evidence="4" type="ORF">LSINAPIS_LOCUS11237</name>
</gene>
<feature type="repeat" description="WD" evidence="3">
    <location>
        <begin position="278"/>
        <end position="323"/>
    </location>
</feature>
<sequence length="323" mass="36236">MALLPPDPVYTIRNVDNIPVYSLAFSFLPGGLERLLAGSKNGYVYAYNLQTNRVQQKIRVGQAPILHLIHTNDQMITQEKGGKIKIFDLTNSGYEEHCLIDIDYNGFCRFEANTKLKTLYVPDRESTISVYNFSGESIGSLKPESPEPKLGDPMCMRFVEFPSNKPCLLAGYEAGWLLLWDLTTSQCIGKLQTKECPMSVDFHIEQQRGIIGNASDVLQVFSIGRKDLNLAHGTDITIKNPGINKIQTRSDGKVFVSGGWDGHIRIFSWFSLRPLVVLTEHNRAIQDVVYSEQKVSMWNANIMAAGGLDGAITLWDLYNNKKQ</sequence>